<dbReference type="PRINTS" id="PR00035">
    <property type="entry name" value="HTHGNTR"/>
</dbReference>
<dbReference type="Gene3D" id="1.10.10.10">
    <property type="entry name" value="Winged helix-like DNA-binding domain superfamily/Winged helix DNA-binding domain"/>
    <property type="match status" value="1"/>
</dbReference>
<dbReference type="GO" id="GO:0003677">
    <property type="term" value="F:DNA binding"/>
    <property type="evidence" value="ECO:0007669"/>
    <property type="project" value="UniProtKB-KW"/>
</dbReference>
<dbReference type="SMART" id="SM00345">
    <property type="entry name" value="HTH_GNTR"/>
    <property type="match status" value="1"/>
</dbReference>
<dbReference type="InterPro" id="IPR000524">
    <property type="entry name" value="Tscrpt_reg_HTH_GntR"/>
</dbReference>
<evidence type="ECO:0000256" key="3">
    <source>
        <dbReference type="ARBA" id="ARBA00023015"/>
    </source>
</evidence>
<evidence type="ECO:0000313" key="7">
    <source>
        <dbReference type="EMBL" id="SVC91992.1"/>
    </source>
</evidence>
<dbReference type="PANTHER" id="PTHR46577:SF1">
    <property type="entry name" value="HTH-TYPE TRANSCRIPTIONAL REGULATORY PROTEIN GABR"/>
    <property type="match status" value="1"/>
</dbReference>
<dbReference type="Pfam" id="PF00392">
    <property type="entry name" value="GntR"/>
    <property type="match status" value="1"/>
</dbReference>
<dbReference type="SUPFAM" id="SSF53383">
    <property type="entry name" value="PLP-dependent transferases"/>
    <property type="match status" value="1"/>
</dbReference>
<dbReference type="CDD" id="cd00609">
    <property type="entry name" value="AAT_like"/>
    <property type="match status" value="1"/>
</dbReference>
<evidence type="ECO:0000256" key="5">
    <source>
        <dbReference type="ARBA" id="ARBA00023163"/>
    </source>
</evidence>
<accession>A0A382R4A6</accession>
<gene>
    <name evidence="7" type="ORF">METZ01_LOCUS344846</name>
</gene>
<dbReference type="GO" id="GO:0003700">
    <property type="term" value="F:DNA-binding transcription factor activity"/>
    <property type="evidence" value="ECO:0007669"/>
    <property type="project" value="InterPro"/>
</dbReference>
<dbReference type="Pfam" id="PF00155">
    <property type="entry name" value="Aminotran_1_2"/>
    <property type="match status" value="1"/>
</dbReference>
<organism evidence="7">
    <name type="scientific">marine metagenome</name>
    <dbReference type="NCBI Taxonomy" id="408172"/>
    <lineage>
        <taxon>unclassified sequences</taxon>
        <taxon>metagenomes</taxon>
        <taxon>ecological metagenomes</taxon>
    </lineage>
</organism>
<dbReference type="InterPro" id="IPR036390">
    <property type="entry name" value="WH_DNA-bd_sf"/>
</dbReference>
<comment type="similarity">
    <text evidence="1">In the C-terminal section; belongs to the class-I pyridoxal-phosphate-dependent aminotransferase family.</text>
</comment>
<dbReference type="InterPro" id="IPR036388">
    <property type="entry name" value="WH-like_DNA-bd_sf"/>
</dbReference>
<keyword evidence="5" id="KW-0804">Transcription</keyword>
<name>A0A382R4A6_9ZZZZ</name>
<protein>
    <recommendedName>
        <fullName evidence="6">HTH gntR-type domain-containing protein</fullName>
    </recommendedName>
</protein>
<feature type="domain" description="HTH gntR-type" evidence="6">
    <location>
        <begin position="17"/>
        <end position="85"/>
    </location>
</feature>
<evidence type="ECO:0000259" key="6">
    <source>
        <dbReference type="PROSITE" id="PS50949"/>
    </source>
</evidence>
<feature type="non-terminal residue" evidence="7">
    <location>
        <position position="319"/>
    </location>
</feature>
<keyword evidence="2" id="KW-0663">Pyridoxal phosphate</keyword>
<keyword evidence="3" id="KW-0805">Transcription regulation</keyword>
<dbReference type="PROSITE" id="PS50949">
    <property type="entry name" value="HTH_GNTR"/>
    <property type="match status" value="1"/>
</dbReference>
<dbReference type="InterPro" id="IPR051446">
    <property type="entry name" value="HTH_trans_reg/aminotransferase"/>
</dbReference>
<dbReference type="InterPro" id="IPR004839">
    <property type="entry name" value="Aminotransferase_I/II_large"/>
</dbReference>
<dbReference type="EMBL" id="UINC01118696">
    <property type="protein sequence ID" value="SVC91992.1"/>
    <property type="molecule type" value="Genomic_DNA"/>
</dbReference>
<evidence type="ECO:0000256" key="2">
    <source>
        <dbReference type="ARBA" id="ARBA00022898"/>
    </source>
</evidence>
<dbReference type="Gene3D" id="3.40.640.10">
    <property type="entry name" value="Type I PLP-dependent aspartate aminotransferase-like (Major domain)"/>
    <property type="match status" value="1"/>
</dbReference>
<sequence>MNEMWNQFFSLRLDKPRTLQLQIRQQLIDAITKGLIGPNEPLPSSRNLAASLKVARNTVIAAYKELEFDGYITAQKRKGYFVNDKIYENYSDTKEVPSVTQKSPQWLDQLITKKPSFKTNIQKSEDWQRLPYSFTVGQLDNSLIPFYEWREVVRHTSTVPEIKKWNIDHVDSDDPSLIQQIQSKVLPKRGIWANKNQILITSGSQNAIYILASLLVKQKTVVGIENPGYPDVRNIFSFRTDNIVPISLDHKGIMVDEIKPHIDMLYTTPSHQYPTGVTMSMKRRKQLLESAQQNNIVIIEDDYEAEINFQKKPHPSLKS</sequence>
<dbReference type="InterPro" id="IPR015421">
    <property type="entry name" value="PyrdxlP-dep_Trfase_major"/>
</dbReference>
<dbReference type="AlphaFoldDB" id="A0A382R4A6"/>
<dbReference type="GO" id="GO:0030170">
    <property type="term" value="F:pyridoxal phosphate binding"/>
    <property type="evidence" value="ECO:0007669"/>
    <property type="project" value="InterPro"/>
</dbReference>
<dbReference type="CDD" id="cd07377">
    <property type="entry name" value="WHTH_GntR"/>
    <property type="match status" value="1"/>
</dbReference>
<dbReference type="PANTHER" id="PTHR46577">
    <property type="entry name" value="HTH-TYPE TRANSCRIPTIONAL REGULATORY PROTEIN GABR"/>
    <property type="match status" value="1"/>
</dbReference>
<reference evidence="7" key="1">
    <citation type="submission" date="2018-05" db="EMBL/GenBank/DDBJ databases">
        <authorList>
            <person name="Lanie J.A."/>
            <person name="Ng W.-L."/>
            <person name="Kazmierczak K.M."/>
            <person name="Andrzejewski T.M."/>
            <person name="Davidsen T.M."/>
            <person name="Wayne K.J."/>
            <person name="Tettelin H."/>
            <person name="Glass J.I."/>
            <person name="Rusch D."/>
            <person name="Podicherti R."/>
            <person name="Tsui H.-C.T."/>
            <person name="Winkler M.E."/>
        </authorList>
    </citation>
    <scope>NUCLEOTIDE SEQUENCE</scope>
</reference>
<proteinExistence type="inferred from homology"/>
<evidence type="ECO:0000256" key="1">
    <source>
        <dbReference type="ARBA" id="ARBA00005384"/>
    </source>
</evidence>
<dbReference type="SUPFAM" id="SSF46785">
    <property type="entry name" value="Winged helix' DNA-binding domain"/>
    <property type="match status" value="1"/>
</dbReference>
<dbReference type="InterPro" id="IPR015424">
    <property type="entry name" value="PyrdxlP-dep_Trfase"/>
</dbReference>
<keyword evidence="4" id="KW-0238">DNA-binding</keyword>
<evidence type="ECO:0000256" key="4">
    <source>
        <dbReference type="ARBA" id="ARBA00023125"/>
    </source>
</evidence>